<dbReference type="EMBL" id="UGOD01000004">
    <property type="protein sequence ID" value="STX81433.1"/>
    <property type="molecule type" value="Genomic_DNA"/>
</dbReference>
<proteinExistence type="predicted"/>
<keyword evidence="2" id="KW-1185">Reference proteome</keyword>
<accession>A0A378KB82</accession>
<evidence type="ECO:0000313" key="2">
    <source>
        <dbReference type="Proteomes" id="UP000254794"/>
    </source>
</evidence>
<name>A0A378KB82_9GAMM</name>
<organism evidence="1 2">
    <name type="scientific">Legionella busanensis</name>
    <dbReference type="NCBI Taxonomy" id="190655"/>
    <lineage>
        <taxon>Bacteria</taxon>
        <taxon>Pseudomonadati</taxon>
        <taxon>Pseudomonadota</taxon>
        <taxon>Gammaproteobacteria</taxon>
        <taxon>Legionellales</taxon>
        <taxon>Legionellaceae</taxon>
        <taxon>Legionella</taxon>
    </lineage>
</organism>
<gene>
    <name evidence="1" type="ORF">NCTC13316_03304</name>
</gene>
<dbReference type="AlphaFoldDB" id="A0A378KB82"/>
<evidence type="ECO:0000313" key="1">
    <source>
        <dbReference type="EMBL" id="STX81433.1"/>
    </source>
</evidence>
<dbReference type="RefSeq" id="WP_115332820.1">
    <property type="nucleotide sequence ID" value="NZ_CAAAHP010000005.1"/>
</dbReference>
<sequence>MPLPNKTLQYDQLILKSAGESVHISGHDIFKVEFIDTDGEVKKGFYKPLSFSYPYSAILAQCSLASIVFMGMVTDRVAEKRLVLNERDNIIGTVSIAIPDFKPEVWFNREKIAQEYHQVWRDSSIFLINDILSDAKRLSIEIIDELRITPVTISQTDNIKLTKTFQSLEEDDLDIKSITIDCDKNNSILLGLKDLIQFRAALKDAASNYYKLEKDKLTTEKNQEFCQLVLTAIKNHETNMHTHFLGAQWFEKFSELISKSMKFYGRCNFQRHLSAPVKDLSDLVRQFPGKIDLFIQYIVNNPKEFEQMITDELDILALANQSLTGAQILIRYIVNNPNEFTRVIKNTNFFPHLAKAFPTMTGVFRQKNVKDALKAIPLIKQSYTVGATRGLFFASHHLPEVPYDISKYMVSFFNHKSGHHLALTCKRAYEAANEERNKTFNELPNASNINYS</sequence>
<reference evidence="1 2" key="1">
    <citation type="submission" date="2018-06" db="EMBL/GenBank/DDBJ databases">
        <authorList>
            <consortium name="Pathogen Informatics"/>
            <person name="Doyle S."/>
        </authorList>
    </citation>
    <scope>NUCLEOTIDE SEQUENCE [LARGE SCALE GENOMIC DNA]</scope>
    <source>
        <strain evidence="1 2">NCTC13316</strain>
    </source>
</reference>
<protein>
    <submittedName>
        <fullName evidence="1">Uncharacterized protein</fullName>
    </submittedName>
</protein>
<dbReference type="OrthoDB" id="5649225at2"/>
<dbReference type="Proteomes" id="UP000254794">
    <property type="component" value="Unassembled WGS sequence"/>
</dbReference>